<keyword evidence="2" id="KW-0805">Transcription regulation</keyword>
<dbReference type="GO" id="GO:0043565">
    <property type="term" value="F:sequence-specific DNA binding"/>
    <property type="evidence" value="ECO:0007669"/>
    <property type="project" value="TreeGrafter"/>
</dbReference>
<dbReference type="PROSITE" id="PS50931">
    <property type="entry name" value="HTH_LYSR"/>
    <property type="match status" value="1"/>
</dbReference>
<dbReference type="SUPFAM" id="SSF46785">
    <property type="entry name" value="Winged helix' DNA-binding domain"/>
    <property type="match status" value="1"/>
</dbReference>
<comment type="similarity">
    <text evidence="1">Belongs to the LysR transcriptional regulatory family.</text>
</comment>
<dbReference type="InterPro" id="IPR005119">
    <property type="entry name" value="LysR_subst-bd"/>
</dbReference>
<evidence type="ECO:0000313" key="7">
    <source>
        <dbReference type="Proteomes" id="UP000262073"/>
    </source>
</evidence>
<dbReference type="AlphaFoldDB" id="A0A346NHT6"/>
<dbReference type="SUPFAM" id="SSF53850">
    <property type="entry name" value="Periplasmic binding protein-like II"/>
    <property type="match status" value="1"/>
</dbReference>
<dbReference type="Gene3D" id="3.40.190.290">
    <property type="match status" value="1"/>
</dbReference>
<dbReference type="FunFam" id="1.10.10.10:FF:000001">
    <property type="entry name" value="LysR family transcriptional regulator"/>
    <property type="match status" value="1"/>
</dbReference>
<evidence type="ECO:0000256" key="3">
    <source>
        <dbReference type="ARBA" id="ARBA00023125"/>
    </source>
</evidence>
<dbReference type="GO" id="GO:0006351">
    <property type="term" value="P:DNA-templated transcription"/>
    <property type="evidence" value="ECO:0007669"/>
    <property type="project" value="TreeGrafter"/>
</dbReference>
<dbReference type="InterPro" id="IPR000847">
    <property type="entry name" value="LysR_HTH_N"/>
</dbReference>
<dbReference type="Gene3D" id="1.10.10.10">
    <property type="entry name" value="Winged helix-like DNA-binding domain superfamily/Winged helix DNA-binding domain"/>
    <property type="match status" value="1"/>
</dbReference>
<name>A0A346NHT6_9ALTE</name>
<evidence type="ECO:0000256" key="1">
    <source>
        <dbReference type="ARBA" id="ARBA00009437"/>
    </source>
</evidence>
<evidence type="ECO:0000313" key="6">
    <source>
        <dbReference type="EMBL" id="AXR05093.1"/>
    </source>
</evidence>
<dbReference type="PRINTS" id="PR00039">
    <property type="entry name" value="HTHLYSR"/>
</dbReference>
<dbReference type="EMBL" id="CP031769">
    <property type="protein sequence ID" value="AXR05093.1"/>
    <property type="molecule type" value="Genomic_DNA"/>
</dbReference>
<dbReference type="OrthoDB" id="8678019at2"/>
<dbReference type="PANTHER" id="PTHR30537">
    <property type="entry name" value="HTH-TYPE TRANSCRIPTIONAL REGULATOR"/>
    <property type="match status" value="1"/>
</dbReference>
<keyword evidence="3" id="KW-0238">DNA-binding</keyword>
<dbReference type="InterPro" id="IPR036390">
    <property type="entry name" value="WH_DNA-bd_sf"/>
</dbReference>
<dbReference type="KEGG" id="salm:D0Y50_01140"/>
<proteinExistence type="inferred from homology"/>
<dbReference type="Pfam" id="PF03466">
    <property type="entry name" value="LysR_substrate"/>
    <property type="match status" value="1"/>
</dbReference>
<sequence length="292" mass="32252">MNIKLLRSLNVFVKVADAGNMSAAAKALHMTVSAISQQLRKLEMDIGLSLFNRNTRHLSLTEAGRIYYQSSVKMLDEAQRAHRHIEQLQESPSGELKITAPIGFGGGLLSAPLKRLTAQFPRIRVSLDLTDYPDDVISSGADLTLSLYETQDTNLTCIHLATWNWVMCAAADNPAAQVRHFSELGEYVHLAHEQMQTKTAVSQNQEHAVVPAPGMTVNSMQGLIQLTVDGLGYGILPEPEVRHFIAQGKLIQILPEWALPQYSVFAVFPRQDVTPSKTLAAVECLQHEFAQL</sequence>
<protein>
    <submittedName>
        <fullName evidence="6">LysR family transcriptional regulator</fullName>
    </submittedName>
</protein>
<dbReference type="GO" id="GO:0003700">
    <property type="term" value="F:DNA-binding transcription factor activity"/>
    <property type="evidence" value="ECO:0007669"/>
    <property type="project" value="InterPro"/>
</dbReference>
<organism evidence="6 7">
    <name type="scientific">Salinimonas sediminis</name>
    <dbReference type="NCBI Taxonomy" id="2303538"/>
    <lineage>
        <taxon>Bacteria</taxon>
        <taxon>Pseudomonadati</taxon>
        <taxon>Pseudomonadota</taxon>
        <taxon>Gammaproteobacteria</taxon>
        <taxon>Alteromonadales</taxon>
        <taxon>Alteromonadaceae</taxon>
        <taxon>Alteromonas/Salinimonas group</taxon>
        <taxon>Salinimonas</taxon>
    </lineage>
</organism>
<keyword evidence="7" id="KW-1185">Reference proteome</keyword>
<reference evidence="6 7" key="1">
    <citation type="submission" date="2018-08" db="EMBL/GenBank/DDBJ databases">
        <title>Salinimonas sediminis sp. nov., a piezophilic bacterium isolated from a deep-sea sediment sample from the New Britain Trench.</title>
        <authorList>
            <person name="Cao J."/>
        </authorList>
    </citation>
    <scope>NUCLEOTIDE SEQUENCE [LARGE SCALE GENOMIC DNA]</scope>
    <source>
        <strain evidence="6 7">N102</strain>
    </source>
</reference>
<dbReference type="PANTHER" id="PTHR30537:SF30">
    <property type="entry name" value="TRANSCRIPTIONAL REGULATOR-RELATED"/>
    <property type="match status" value="1"/>
</dbReference>
<evidence type="ECO:0000256" key="4">
    <source>
        <dbReference type="ARBA" id="ARBA00023163"/>
    </source>
</evidence>
<dbReference type="InterPro" id="IPR058163">
    <property type="entry name" value="LysR-type_TF_proteobact-type"/>
</dbReference>
<evidence type="ECO:0000259" key="5">
    <source>
        <dbReference type="PROSITE" id="PS50931"/>
    </source>
</evidence>
<keyword evidence="4" id="KW-0804">Transcription</keyword>
<dbReference type="InterPro" id="IPR036388">
    <property type="entry name" value="WH-like_DNA-bd_sf"/>
</dbReference>
<dbReference type="Proteomes" id="UP000262073">
    <property type="component" value="Chromosome"/>
</dbReference>
<accession>A0A346NHT6</accession>
<evidence type="ECO:0000256" key="2">
    <source>
        <dbReference type="ARBA" id="ARBA00023015"/>
    </source>
</evidence>
<gene>
    <name evidence="6" type="ORF">D0Y50_01140</name>
</gene>
<dbReference type="Pfam" id="PF00126">
    <property type="entry name" value="HTH_1"/>
    <property type="match status" value="1"/>
</dbReference>
<dbReference type="RefSeq" id="WP_117315092.1">
    <property type="nucleotide sequence ID" value="NZ_CP031769.1"/>
</dbReference>
<feature type="domain" description="HTH lysR-type" evidence="5">
    <location>
        <begin position="1"/>
        <end position="61"/>
    </location>
</feature>